<sequence length="28" mass="3201">MSQNHRAVLSCDSCNRILSLLPNLHYSQ</sequence>
<accession>A0A0E9TPQ3</accession>
<dbReference type="AlphaFoldDB" id="A0A0E9TPQ3"/>
<protein>
    <submittedName>
        <fullName evidence="1">Uncharacterized protein</fullName>
    </submittedName>
</protein>
<proteinExistence type="predicted"/>
<reference evidence="1" key="1">
    <citation type="submission" date="2014-11" db="EMBL/GenBank/DDBJ databases">
        <authorList>
            <person name="Amaro Gonzalez C."/>
        </authorList>
    </citation>
    <scope>NUCLEOTIDE SEQUENCE</scope>
</reference>
<evidence type="ECO:0000313" key="1">
    <source>
        <dbReference type="EMBL" id="JAH55427.1"/>
    </source>
</evidence>
<reference evidence="1" key="2">
    <citation type="journal article" date="2015" name="Fish Shellfish Immunol.">
        <title>Early steps in the European eel (Anguilla anguilla)-Vibrio vulnificus interaction in the gills: Role of the RtxA13 toxin.</title>
        <authorList>
            <person name="Callol A."/>
            <person name="Pajuelo D."/>
            <person name="Ebbesson L."/>
            <person name="Teles M."/>
            <person name="MacKenzie S."/>
            <person name="Amaro C."/>
        </authorList>
    </citation>
    <scope>NUCLEOTIDE SEQUENCE</scope>
</reference>
<organism evidence="1">
    <name type="scientific">Anguilla anguilla</name>
    <name type="common">European freshwater eel</name>
    <name type="synonym">Muraena anguilla</name>
    <dbReference type="NCBI Taxonomy" id="7936"/>
    <lineage>
        <taxon>Eukaryota</taxon>
        <taxon>Metazoa</taxon>
        <taxon>Chordata</taxon>
        <taxon>Craniata</taxon>
        <taxon>Vertebrata</taxon>
        <taxon>Euteleostomi</taxon>
        <taxon>Actinopterygii</taxon>
        <taxon>Neopterygii</taxon>
        <taxon>Teleostei</taxon>
        <taxon>Anguilliformes</taxon>
        <taxon>Anguillidae</taxon>
        <taxon>Anguilla</taxon>
    </lineage>
</organism>
<name>A0A0E9TPQ3_ANGAN</name>
<dbReference type="EMBL" id="GBXM01053150">
    <property type="protein sequence ID" value="JAH55427.1"/>
    <property type="molecule type" value="Transcribed_RNA"/>
</dbReference>